<sequence length="94" mass="10405">MGAPLSVSDHFTHLTAELDKRWAQTLSRELARVRDEAALNQEAARSLASSQQTRNFEVTEAAVQSEDSRSPSTAQNAELCQGPESPKYLFTKIK</sequence>
<evidence type="ECO:0000313" key="2">
    <source>
        <dbReference type="EMBL" id="VEL36838.1"/>
    </source>
</evidence>
<proteinExistence type="predicted"/>
<accession>A0A448XHQ4</accession>
<name>A0A448XHQ4_9PLAT</name>
<dbReference type="EMBL" id="CAAALY010253316">
    <property type="protein sequence ID" value="VEL36838.1"/>
    <property type="molecule type" value="Genomic_DNA"/>
</dbReference>
<keyword evidence="3" id="KW-1185">Reference proteome</keyword>
<gene>
    <name evidence="2" type="ORF">PXEA_LOCUS30278</name>
</gene>
<feature type="region of interest" description="Disordered" evidence="1">
    <location>
        <begin position="44"/>
        <end position="85"/>
    </location>
</feature>
<feature type="compositionally biased region" description="Polar residues" evidence="1">
    <location>
        <begin position="47"/>
        <end position="56"/>
    </location>
</feature>
<reference evidence="2" key="1">
    <citation type="submission" date="2018-11" db="EMBL/GenBank/DDBJ databases">
        <authorList>
            <consortium name="Pathogen Informatics"/>
        </authorList>
    </citation>
    <scope>NUCLEOTIDE SEQUENCE</scope>
</reference>
<organism evidence="2 3">
    <name type="scientific">Protopolystoma xenopodis</name>
    <dbReference type="NCBI Taxonomy" id="117903"/>
    <lineage>
        <taxon>Eukaryota</taxon>
        <taxon>Metazoa</taxon>
        <taxon>Spiralia</taxon>
        <taxon>Lophotrochozoa</taxon>
        <taxon>Platyhelminthes</taxon>
        <taxon>Monogenea</taxon>
        <taxon>Polyopisthocotylea</taxon>
        <taxon>Polystomatidea</taxon>
        <taxon>Polystomatidae</taxon>
        <taxon>Protopolystoma</taxon>
    </lineage>
</organism>
<evidence type="ECO:0000256" key="1">
    <source>
        <dbReference type="SAM" id="MobiDB-lite"/>
    </source>
</evidence>
<evidence type="ECO:0000313" key="3">
    <source>
        <dbReference type="Proteomes" id="UP000784294"/>
    </source>
</evidence>
<comment type="caution">
    <text evidence="2">The sequence shown here is derived from an EMBL/GenBank/DDBJ whole genome shotgun (WGS) entry which is preliminary data.</text>
</comment>
<dbReference type="Proteomes" id="UP000784294">
    <property type="component" value="Unassembled WGS sequence"/>
</dbReference>
<dbReference type="AlphaFoldDB" id="A0A448XHQ4"/>
<dbReference type="OrthoDB" id="6288221at2759"/>
<protein>
    <submittedName>
        <fullName evidence="2">Uncharacterized protein</fullName>
    </submittedName>
</protein>